<evidence type="ECO:0000313" key="3">
    <source>
        <dbReference type="Proteomes" id="UP001152795"/>
    </source>
</evidence>
<dbReference type="Proteomes" id="UP001152795">
    <property type="component" value="Unassembled WGS sequence"/>
</dbReference>
<feature type="compositionally biased region" description="Basic and acidic residues" evidence="1">
    <location>
        <begin position="166"/>
        <end position="175"/>
    </location>
</feature>
<proteinExistence type="predicted"/>
<feature type="region of interest" description="Disordered" evidence="1">
    <location>
        <begin position="113"/>
        <end position="175"/>
    </location>
</feature>
<reference evidence="2" key="1">
    <citation type="submission" date="2020-04" db="EMBL/GenBank/DDBJ databases">
        <authorList>
            <person name="Alioto T."/>
            <person name="Alioto T."/>
            <person name="Gomez Garrido J."/>
        </authorList>
    </citation>
    <scope>NUCLEOTIDE SEQUENCE</scope>
    <source>
        <strain evidence="2">A484AB</strain>
    </source>
</reference>
<name>A0A6S7L061_PARCT</name>
<comment type="caution">
    <text evidence="2">The sequence shown here is derived from an EMBL/GenBank/DDBJ whole genome shotgun (WGS) entry which is preliminary data.</text>
</comment>
<dbReference type="OrthoDB" id="5989726at2759"/>
<keyword evidence="3" id="KW-1185">Reference proteome</keyword>
<organism evidence="2 3">
    <name type="scientific">Paramuricea clavata</name>
    <name type="common">Red gorgonian</name>
    <name type="synonym">Violescent sea-whip</name>
    <dbReference type="NCBI Taxonomy" id="317549"/>
    <lineage>
        <taxon>Eukaryota</taxon>
        <taxon>Metazoa</taxon>
        <taxon>Cnidaria</taxon>
        <taxon>Anthozoa</taxon>
        <taxon>Octocorallia</taxon>
        <taxon>Malacalcyonacea</taxon>
        <taxon>Plexauridae</taxon>
        <taxon>Paramuricea</taxon>
    </lineage>
</organism>
<accession>A0A6S7L061</accession>
<protein>
    <submittedName>
        <fullName evidence="2">Uncharacterized protein</fullName>
    </submittedName>
</protein>
<dbReference type="PANTHER" id="PTHR34239:SF2">
    <property type="entry name" value="TRANSPOSABLE ELEMENT P TRANSPOSASE_THAP9 CONSERVED DOMAIN-CONTAINING PROTEIN"/>
    <property type="match status" value="1"/>
</dbReference>
<feature type="compositionally biased region" description="Basic residues" evidence="1">
    <location>
        <begin position="133"/>
        <end position="149"/>
    </location>
</feature>
<dbReference type="AlphaFoldDB" id="A0A6S7L061"/>
<evidence type="ECO:0000256" key="1">
    <source>
        <dbReference type="SAM" id="MobiDB-lite"/>
    </source>
</evidence>
<dbReference type="EMBL" id="CACRXK020018007">
    <property type="protein sequence ID" value="CAB4031952.1"/>
    <property type="molecule type" value="Genomic_DNA"/>
</dbReference>
<gene>
    <name evidence="2" type="ORF">PACLA_8A038880</name>
</gene>
<dbReference type="PANTHER" id="PTHR34239">
    <property type="entry name" value="APPLE DOMAIN-CONTAINING PROTEIN"/>
    <property type="match status" value="1"/>
</dbReference>
<sequence>MLDRATRGRDLQLSSLQSALTKVGHITAQTTNTLLAVRAESSELDIDTLVRMNADVIALLGHISFELSQRRRDAIRPHLHREFRTLCASHVPITSFLFGDELQTQINHIRTSNKIGNTATSSNTPWQQQSKHSNPRHKPWRPFLARHHGNMPYRKANQYPTKNFKKTSDHIPDRK</sequence>
<feature type="compositionally biased region" description="Polar residues" evidence="1">
    <location>
        <begin position="113"/>
        <end position="132"/>
    </location>
</feature>
<evidence type="ECO:0000313" key="2">
    <source>
        <dbReference type="EMBL" id="CAB4031952.1"/>
    </source>
</evidence>